<dbReference type="Proteomes" id="UP000887566">
    <property type="component" value="Unplaced"/>
</dbReference>
<evidence type="ECO:0000313" key="3">
    <source>
        <dbReference type="WBParaSite" id="PSAMB.scaffold603size46028.g7420.t1"/>
    </source>
</evidence>
<dbReference type="InterPro" id="IPR011029">
    <property type="entry name" value="DEATH-like_dom_sf"/>
</dbReference>
<name>A0A914X299_9BILA</name>
<feature type="domain" description="CARD" evidence="1">
    <location>
        <begin position="1"/>
        <end position="101"/>
    </location>
</feature>
<accession>A0A914X299</accession>
<dbReference type="CDD" id="cd01671">
    <property type="entry name" value="CARD"/>
    <property type="match status" value="1"/>
</dbReference>
<dbReference type="InterPro" id="IPR001315">
    <property type="entry name" value="CARD"/>
</dbReference>
<dbReference type="PROSITE" id="PS50209">
    <property type="entry name" value="CARD"/>
    <property type="match status" value="1"/>
</dbReference>
<protein>
    <submittedName>
        <fullName evidence="3">CARD domain-containing protein</fullName>
    </submittedName>
</protein>
<dbReference type="WBParaSite" id="PSAMB.scaffold603size46028.g7420.t1">
    <property type="protein sequence ID" value="PSAMB.scaffold603size46028.g7420.t1"/>
    <property type="gene ID" value="PSAMB.scaffold603size46028.g7420"/>
</dbReference>
<dbReference type="AlphaFoldDB" id="A0A914X299"/>
<dbReference type="Gene3D" id="1.10.533.10">
    <property type="entry name" value="Death Domain, Fas"/>
    <property type="match status" value="1"/>
</dbReference>
<dbReference type="Pfam" id="PF00619">
    <property type="entry name" value="CARD"/>
    <property type="match status" value="1"/>
</dbReference>
<dbReference type="GO" id="GO:0042981">
    <property type="term" value="P:regulation of apoptotic process"/>
    <property type="evidence" value="ECO:0007669"/>
    <property type="project" value="InterPro"/>
</dbReference>
<dbReference type="SUPFAM" id="SSF47986">
    <property type="entry name" value="DEATH domain"/>
    <property type="match status" value="1"/>
</dbReference>
<keyword evidence="2" id="KW-1185">Reference proteome</keyword>
<proteinExistence type="predicted"/>
<organism evidence="2 3">
    <name type="scientific">Plectus sambesii</name>
    <dbReference type="NCBI Taxonomy" id="2011161"/>
    <lineage>
        <taxon>Eukaryota</taxon>
        <taxon>Metazoa</taxon>
        <taxon>Ecdysozoa</taxon>
        <taxon>Nematoda</taxon>
        <taxon>Chromadorea</taxon>
        <taxon>Plectida</taxon>
        <taxon>Plectina</taxon>
        <taxon>Plectoidea</taxon>
        <taxon>Plectidae</taxon>
        <taxon>Plectus</taxon>
    </lineage>
</organism>
<sequence length="184" mass="20395">MKEEHRNAIENCRPGLIQTIVSSRCLEVLIDHLGSRDQYGNYGLTPENIIEISGGHHTSEATKVRTLLAILPTRGENAFDRFISAVRATNQIGLIEILNTNMPPNQQIPVQGSTSAASKDAPASLLANEQGNVNIVHGVMRVERDFNQIVHNHPPAQPLLFPSPPTPEELKKMLARYVLRSVYF</sequence>
<evidence type="ECO:0000259" key="1">
    <source>
        <dbReference type="PROSITE" id="PS50209"/>
    </source>
</evidence>
<evidence type="ECO:0000313" key="2">
    <source>
        <dbReference type="Proteomes" id="UP000887566"/>
    </source>
</evidence>
<reference evidence="3" key="1">
    <citation type="submission" date="2022-11" db="UniProtKB">
        <authorList>
            <consortium name="WormBaseParasite"/>
        </authorList>
    </citation>
    <scope>IDENTIFICATION</scope>
</reference>